<feature type="compositionally biased region" description="Low complexity" evidence="1">
    <location>
        <begin position="307"/>
        <end position="326"/>
    </location>
</feature>
<feature type="region of interest" description="Disordered" evidence="1">
    <location>
        <begin position="304"/>
        <end position="367"/>
    </location>
</feature>
<reference evidence="3 4" key="1">
    <citation type="submission" date="2017-03" db="EMBL/GenBank/DDBJ databases">
        <title>An alternative strategy for trypanosome survival in the mammalian bloodstream revealed through genome and transcriptome analysis of the ubiquitous bovine parasite Trypanosoma (Megatrypanum) theileri.</title>
        <authorList>
            <person name="Kelly S."/>
            <person name="Ivens A."/>
            <person name="Mott A."/>
            <person name="O'Neill E."/>
            <person name="Emms D."/>
            <person name="Macleod O."/>
            <person name="Voorheis P."/>
            <person name="Matthews J."/>
            <person name="Matthews K."/>
            <person name="Carrington M."/>
        </authorList>
    </citation>
    <scope>NUCLEOTIDE SEQUENCE [LARGE SCALE GENOMIC DNA]</scope>
    <source>
        <strain evidence="3">Edinburgh</strain>
    </source>
</reference>
<dbReference type="Proteomes" id="UP000192257">
    <property type="component" value="Unassembled WGS sequence"/>
</dbReference>
<accession>A0A1X0NWG7</accession>
<organism evidence="3 4">
    <name type="scientific">Trypanosoma theileri</name>
    <dbReference type="NCBI Taxonomy" id="67003"/>
    <lineage>
        <taxon>Eukaryota</taxon>
        <taxon>Discoba</taxon>
        <taxon>Euglenozoa</taxon>
        <taxon>Kinetoplastea</taxon>
        <taxon>Metakinetoplastina</taxon>
        <taxon>Trypanosomatida</taxon>
        <taxon>Trypanosomatidae</taxon>
        <taxon>Trypanosoma</taxon>
    </lineage>
</organism>
<gene>
    <name evidence="3" type="ORF">TM35_000142580</name>
</gene>
<proteinExistence type="predicted"/>
<name>A0A1X0NWG7_9TRYP</name>
<evidence type="ECO:0000256" key="2">
    <source>
        <dbReference type="SAM" id="Phobius"/>
    </source>
</evidence>
<keyword evidence="2" id="KW-0472">Membrane</keyword>
<evidence type="ECO:0000313" key="3">
    <source>
        <dbReference type="EMBL" id="ORC89047.1"/>
    </source>
</evidence>
<keyword evidence="2" id="KW-1133">Transmembrane helix</keyword>
<evidence type="ECO:0000313" key="4">
    <source>
        <dbReference type="Proteomes" id="UP000192257"/>
    </source>
</evidence>
<comment type="caution">
    <text evidence="3">The sequence shown here is derived from an EMBL/GenBank/DDBJ whole genome shotgun (WGS) entry which is preliminary data.</text>
</comment>
<dbReference type="EMBL" id="NBCO01000014">
    <property type="protein sequence ID" value="ORC89047.1"/>
    <property type="molecule type" value="Genomic_DNA"/>
</dbReference>
<sequence>MCANDDNQYSTYMFWGTQLTSTSVVSIVFRCSVLAAVLCTSLVAQAYSVRYTYVTSPTPVSARFSGYCPERSGGHTMMPMTESFQTLAQGIIVQGKFADAPIGGINPATSCTTERCPWIFHTGLMNGTPVEKSTFLYGAVYKGVDHTEAVPGMYHNFQKGVQPVSFLSPEDNVIPKMLKNGFWLTDLRDREYTTWVCEYYDFTAFKQEIATESNDTDSAAEEESSGFLWWYGLIIGLFVLLAVVVLVIACWWRVKHEEKLQKEEVEGDTRIGENVTRIPTQLEVGVGPSPSVFKNTSCVGPSGFGRNGSVSNSRRNSRRGSSFAGNPYSSGYGDPGFPQRRMSHGEPGGFQPQRDIYAQEVFSPQGW</sequence>
<dbReference type="VEuPathDB" id="TriTrypDB:TM35_000142580"/>
<dbReference type="RefSeq" id="XP_028883113.1">
    <property type="nucleotide sequence ID" value="XM_029025703.1"/>
</dbReference>
<keyword evidence="4" id="KW-1185">Reference proteome</keyword>
<keyword evidence="2" id="KW-0812">Transmembrane</keyword>
<dbReference type="AlphaFoldDB" id="A0A1X0NWG7"/>
<dbReference type="STRING" id="67003.A0A1X0NWG7"/>
<feature type="transmembrane region" description="Helical" evidence="2">
    <location>
        <begin position="228"/>
        <end position="252"/>
    </location>
</feature>
<dbReference type="OrthoDB" id="245559at2759"/>
<protein>
    <submittedName>
        <fullName evidence="3">Uncharacterized protein</fullName>
    </submittedName>
</protein>
<dbReference type="GeneID" id="39985483"/>
<evidence type="ECO:0000256" key="1">
    <source>
        <dbReference type="SAM" id="MobiDB-lite"/>
    </source>
</evidence>